<keyword evidence="6" id="KW-0675">Receptor</keyword>
<proteinExistence type="predicted"/>
<dbReference type="GO" id="GO:0016020">
    <property type="term" value="C:membrane"/>
    <property type="evidence" value="ECO:0007669"/>
    <property type="project" value="UniProtKB-SubCell"/>
</dbReference>
<feature type="signal peptide" evidence="9">
    <location>
        <begin position="1"/>
        <end position="20"/>
    </location>
</feature>
<evidence type="ECO:0000256" key="8">
    <source>
        <dbReference type="SAM" id="Phobius"/>
    </source>
</evidence>
<keyword evidence="3 9" id="KW-0732">Signal</keyword>
<sequence>MRRLVNFAMLLCCLNRSVAATHCYPDYCRNVTKLVSTPGFQCLLTNVQKNGDCSILTTFEGFSHDPPEGAAVKFSLRAYTYKQPGVKVTAFNLSVTNPDFYGLVTRYQNLLNESESACRYVKLYGNETHPPPDEFYVSCPFSNESYESIPYRLDYLVTGERYNYSKRYIFNVPIHRFIGEDVSIKEYKPFVYIDVSHAPLLSLHVQPLPEAYNVTKYNIWLINNDTDSVTFTGVFSTTSKQDIRYNFTAHTGVFYFKVSPVHSDCGQEGGCANSTTPFIIIQETSHRLLIMIISTVWIPPVILYVLYHLYKLYRKEASKRREKPKCLLVYSPTRLSHINVMIELAKYLRICNINAMIDMLDVTDTTGKDPEYWCKAAFRNADVVLIATSPPAKRPAVSTIYRNTDNYLLRLVKEQNNQEQKEKRYYIVQLPYCKSDDVPEETRHFKKLCLPKELPKLVNMIHKEERVKSVSSVSDKEFLDSVKLAKLEILEKDANVGKDERETENLLTVENRADDNAMSQSFGTNIDELNLLGERSKEDEEVWTRKSSKNDISGFRIDELNL</sequence>
<comment type="subcellular location">
    <subcellularLocation>
        <location evidence="1">Membrane</location>
        <topology evidence="1">Single-pass type I membrane protein</topology>
    </subcellularLocation>
</comment>
<feature type="domain" description="SEFIR" evidence="10">
    <location>
        <begin position="323"/>
        <end position="459"/>
    </location>
</feature>
<evidence type="ECO:0000256" key="6">
    <source>
        <dbReference type="ARBA" id="ARBA00023170"/>
    </source>
</evidence>
<evidence type="ECO:0000256" key="7">
    <source>
        <dbReference type="ARBA" id="ARBA00023180"/>
    </source>
</evidence>
<organism evidence="11 12">
    <name type="scientific">Habropoda laboriosa</name>
    <dbReference type="NCBI Taxonomy" id="597456"/>
    <lineage>
        <taxon>Eukaryota</taxon>
        <taxon>Metazoa</taxon>
        <taxon>Ecdysozoa</taxon>
        <taxon>Arthropoda</taxon>
        <taxon>Hexapoda</taxon>
        <taxon>Insecta</taxon>
        <taxon>Pterygota</taxon>
        <taxon>Neoptera</taxon>
        <taxon>Endopterygota</taxon>
        <taxon>Hymenoptera</taxon>
        <taxon>Apocrita</taxon>
        <taxon>Aculeata</taxon>
        <taxon>Apoidea</taxon>
        <taxon>Anthophila</taxon>
        <taxon>Apidae</taxon>
        <taxon>Habropoda</taxon>
    </lineage>
</organism>
<gene>
    <name evidence="11" type="ORF">WH47_12735</name>
</gene>
<feature type="transmembrane region" description="Helical" evidence="8">
    <location>
        <begin position="288"/>
        <end position="310"/>
    </location>
</feature>
<reference evidence="11 12" key="1">
    <citation type="submission" date="2015-07" db="EMBL/GenBank/DDBJ databases">
        <title>The genome of Habropoda laboriosa.</title>
        <authorList>
            <person name="Pan H."/>
            <person name="Kapheim K."/>
        </authorList>
    </citation>
    <scope>NUCLEOTIDE SEQUENCE [LARGE SCALE GENOMIC DNA]</scope>
    <source>
        <strain evidence="11">0110345459</strain>
    </source>
</reference>
<dbReference type="Gene3D" id="3.40.50.11530">
    <property type="match status" value="1"/>
</dbReference>
<feature type="chain" id="PRO_5005575014" description="SEFIR domain-containing protein" evidence="9">
    <location>
        <begin position="21"/>
        <end position="562"/>
    </location>
</feature>
<evidence type="ECO:0000313" key="11">
    <source>
        <dbReference type="EMBL" id="KOC65936.1"/>
    </source>
</evidence>
<name>A0A0L7R5A2_9HYME</name>
<accession>A0A0L7R5A2</accession>
<dbReference type="EMBL" id="KQ414654">
    <property type="protein sequence ID" value="KOC65936.1"/>
    <property type="molecule type" value="Genomic_DNA"/>
</dbReference>
<evidence type="ECO:0000256" key="3">
    <source>
        <dbReference type="ARBA" id="ARBA00022729"/>
    </source>
</evidence>
<dbReference type="PANTHER" id="PTHR15583:SF7">
    <property type="entry name" value="INTERLEUKIN CYTOKINE RECEPTOR-RELATED PROTEIN 2"/>
    <property type="match status" value="1"/>
</dbReference>
<keyword evidence="12" id="KW-1185">Reference proteome</keyword>
<dbReference type="PROSITE" id="PS51534">
    <property type="entry name" value="SEFIR"/>
    <property type="match status" value="1"/>
</dbReference>
<evidence type="ECO:0000256" key="1">
    <source>
        <dbReference type="ARBA" id="ARBA00004479"/>
    </source>
</evidence>
<evidence type="ECO:0000313" key="12">
    <source>
        <dbReference type="Proteomes" id="UP000053825"/>
    </source>
</evidence>
<dbReference type="PANTHER" id="PTHR15583">
    <property type="entry name" value="INTERLEUKIN-17 RECEPTOR"/>
    <property type="match status" value="1"/>
</dbReference>
<dbReference type="InterPro" id="IPR039465">
    <property type="entry name" value="IL-17_rcpt-like"/>
</dbReference>
<keyword evidence="2 8" id="KW-0812">Transmembrane</keyword>
<protein>
    <recommendedName>
        <fullName evidence="10">SEFIR domain-containing protein</fullName>
    </recommendedName>
</protein>
<dbReference type="Proteomes" id="UP000053825">
    <property type="component" value="Unassembled WGS sequence"/>
</dbReference>
<evidence type="ECO:0000256" key="9">
    <source>
        <dbReference type="SAM" id="SignalP"/>
    </source>
</evidence>
<dbReference type="InterPro" id="IPR013568">
    <property type="entry name" value="SEFIR_dom"/>
</dbReference>
<dbReference type="Pfam" id="PF08357">
    <property type="entry name" value="SEFIR"/>
    <property type="match status" value="1"/>
</dbReference>
<keyword evidence="7" id="KW-0325">Glycoprotein</keyword>
<evidence type="ECO:0000256" key="2">
    <source>
        <dbReference type="ARBA" id="ARBA00022692"/>
    </source>
</evidence>
<dbReference type="OrthoDB" id="8190413at2759"/>
<keyword evidence="4 8" id="KW-1133">Transmembrane helix</keyword>
<dbReference type="GO" id="GO:0030368">
    <property type="term" value="F:interleukin-17 receptor activity"/>
    <property type="evidence" value="ECO:0007669"/>
    <property type="project" value="InterPro"/>
</dbReference>
<evidence type="ECO:0000256" key="5">
    <source>
        <dbReference type="ARBA" id="ARBA00023136"/>
    </source>
</evidence>
<evidence type="ECO:0000256" key="4">
    <source>
        <dbReference type="ARBA" id="ARBA00022989"/>
    </source>
</evidence>
<dbReference type="AlphaFoldDB" id="A0A0L7R5A2"/>
<evidence type="ECO:0000259" key="10">
    <source>
        <dbReference type="PROSITE" id="PS51534"/>
    </source>
</evidence>
<keyword evidence="5 8" id="KW-0472">Membrane</keyword>